<name>A0A4V2T560_9FIRM</name>
<accession>A0A4V2T560</accession>
<keyword evidence="2" id="KW-1185">Reference proteome</keyword>
<dbReference type="OrthoDB" id="1954250at2"/>
<dbReference type="Proteomes" id="UP000295504">
    <property type="component" value="Unassembled WGS sequence"/>
</dbReference>
<comment type="caution">
    <text evidence="1">The sequence shown here is derived from an EMBL/GenBank/DDBJ whole genome shotgun (WGS) entry which is preliminary data.</text>
</comment>
<reference evidence="1 2" key="1">
    <citation type="submission" date="2019-03" db="EMBL/GenBank/DDBJ databases">
        <title>Genomic Encyclopedia of Type Strains, Phase IV (KMG-IV): sequencing the most valuable type-strain genomes for metagenomic binning, comparative biology and taxonomic classification.</title>
        <authorList>
            <person name="Goeker M."/>
        </authorList>
    </citation>
    <scope>NUCLEOTIDE SEQUENCE [LARGE SCALE GENOMIC DNA]</scope>
    <source>
        <strain evidence="1 2">DSM 100013</strain>
    </source>
</reference>
<sequence>MSYKEKSIYEKIYKDIQKECNDYNININDFFSYVFEKRSINESSQLKNLCLDELNKIVQKISSFDAASEKNNGIAQNDKIRIHSLSSINQTLPKDITDIISKFKTKSGFEERYFFLITNKSKILGYFGLSIHEEPSPFDRYLFVYIFNLNQEYVTKSNINYILNYIEALAKKENIYNIDFNSECVGIKNQILREKGYLQFSGTGVIKINQAVIEPSLRIREDNGKEYSITDIKDYLPIERIRPKSEITNSTEKPKIKKLNFEYENILETVYIIYLSNTKLASINTFILLSPVSLYDDILLNDCIVEVIKYLLNSNDRDIILGLPLDVINNLSIFDYSMVNEVHWYRKVLTYIKK</sequence>
<dbReference type="EMBL" id="SLYC01000001">
    <property type="protein sequence ID" value="TCQ07934.1"/>
    <property type="molecule type" value="Genomic_DNA"/>
</dbReference>
<protein>
    <submittedName>
        <fullName evidence="1">Uncharacterized protein</fullName>
    </submittedName>
</protein>
<evidence type="ECO:0000313" key="1">
    <source>
        <dbReference type="EMBL" id="TCQ07934.1"/>
    </source>
</evidence>
<dbReference type="AlphaFoldDB" id="A0A4V2T560"/>
<gene>
    <name evidence="1" type="ORF">EDD79_100117</name>
</gene>
<proteinExistence type="predicted"/>
<dbReference type="RefSeq" id="WP_132847115.1">
    <property type="nucleotide sequence ID" value="NZ_CP058648.1"/>
</dbReference>
<evidence type="ECO:0000313" key="2">
    <source>
        <dbReference type="Proteomes" id="UP000295504"/>
    </source>
</evidence>
<organism evidence="1 2">
    <name type="scientific">Serpentinicella alkaliphila</name>
    <dbReference type="NCBI Taxonomy" id="1734049"/>
    <lineage>
        <taxon>Bacteria</taxon>
        <taxon>Bacillati</taxon>
        <taxon>Bacillota</taxon>
        <taxon>Clostridia</taxon>
        <taxon>Peptostreptococcales</taxon>
        <taxon>Natronincolaceae</taxon>
        <taxon>Serpentinicella</taxon>
    </lineage>
</organism>